<proteinExistence type="predicted"/>
<dbReference type="WBParaSite" id="BTMF_0000261101-mRNA-1">
    <property type="protein sequence ID" value="BTMF_0000261101-mRNA-1"/>
    <property type="gene ID" value="BTMF_0000261101"/>
</dbReference>
<protein>
    <submittedName>
        <fullName evidence="3">Transposase</fullName>
    </submittedName>
</protein>
<dbReference type="Proteomes" id="UP000280834">
    <property type="component" value="Unassembled WGS sequence"/>
</dbReference>
<gene>
    <name evidence="1" type="ORF">BTMF_LOCUS1937</name>
</gene>
<evidence type="ECO:0000313" key="2">
    <source>
        <dbReference type="Proteomes" id="UP000280834"/>
    </source>
</evidence>
<sequence>MKNQKKSDCNLTTRDQMGEKTMSESHSALFFIIARSPDYRNRFYILQLCCQNDIKIRSRLFALMDSDSVRLTDSSIKFQKSEKVAPAGTSAASKMRILNSKRGRVRIMSKPSFNPKTFFLQILKGNLNNLVIYALNKLI</sequence>
<evidence type="ECO:0000313" key="1">
    <source>
        <dbReference type="EMBL" id="VDO11410.1"/>
    </source>
</evidence>
<keyword evidence="2" id="KW-1185">Reference proteome</keyword>
<name>A0A0R3Q8F3_9BILA</name>
<dbReference type="AlphaFoldDB" id="A0A0R3Q8F3"/>
<reference evidence="3" key="1">
    <citation type="submission" date="2017-02" db="UniProtKB">
        <authorList>
            <consortium name="WormBaseParasite"/>
        </authorList>
    </citation>
    <scope>IDENTIFICATION</scope>
</reference>
<evidence type="ECO:0000313" key="3">
    <source>
        <dbReference type="WBParaSite" id="BTMF_0000261101-mRNA-1"/>
    </source>
</evidence>
<organism evidence="3">
    <name type="scientific">Brugia timori</name>
    <dbReference type="NCBI Taxonomy" id="42155"/>
    <lineage>
        <taxon>Eukaryota</taxon>
        <taxon>Metazoa</taxon>
        <taxon>Ecdysozoa</taxon>
        <taxon>Nematoda</taxon>
        <taxon>Chromadorea</taxon>
        <taxon>Rhabditida</taxon>
        <taxon>Spirurina</taxon>
        <taxon>Spiruromorpha</taxon>
        <taxon>Filarioidea</taxon>
        <taxon>Onchocercidae</taxon>
        <taxon>Brugia</taxon>
    </lineage>
</organism>
<accession>A0A0R3Q8F3</accession>
<dbReference type="STRING" id="42155.A0A0R3Q8F3"/>
<dbReference type="EMBL" id="UZAG01001484">
    <property type="protein sequence ID" value="VDO11410.1"/>
    <property type="molecule type" value="Genomic_DNA"/>
</dbReference>
<reference evidence="1 2" key="2">
    <citation type="submission" date="2018-11" db="EMBL/GenBank/DDBJ databases">
        <authorList>
            <consortium name="Pathogen Informatics"/>
        </authorList>
    </citation>
    <scope>NUCLEOTIDE SEQUENCE [LARGE SCALE GENOMIC DNA]</scope>
</reference>